<dbReference type="GO" id="GO:0031418">
    <property type="term" value="F:L-ascorbic acid binding"/>
    <property type="evidence" value="ECO:0007669"/>
    <property type="project" value="InterPro"/>
</dbReference>
<comment type="caution">
    <text evidence="11">The sequence shown here is derived from an EMBL/GenBank/DDBJ whole genome shotgun (WGS) entry which is preliminary data.</text>
</comment>
<evidence type="ECO:0000256" key="5">
    <source>
        <dbReference type="ARBA" id="ARBA00023002"/>
    </source>
</evidence>
<dbReference type="SUPFAM" id="SSF81383">
    <property type="entry name" value="F-box domain"/>
    <property type="match status" value="1"/>
</dbReference>
<dbReference type="InterPro" id="IPR005123">
    <property type="entry name" value="Oxoglu/Fe-dep_dioxygenase_dom"/>
</dbReference>
<dbReference type="InterPro" id="IPR044862">
    <property type="entry name" value="Pro_4_hyd_alph_FE2OG_OXY"/>
</dbReference>
<evidence type="ECO:0000313" key="12">
    <source>
        <dbReference type="Proteomes" id="UP001190700"/>
    </source>
</evidence>
<dbReference type="Pfam" id="PF12937">
    <property type="entry name" value="F-box-like"/>
    <property type="match status" value="1"/>
</dbReference>
<dbReference type="InterPro" id="IPR045054">
    <property type="entry name" value="P4HA-like"/>
</dbReference>
<dbReference type="InterPro" id="IPR001810">
    <property type="entry name" value="F-box_dom"/>
</dbReference>
<dbReference type="Gene3D" id="2.60.120.620">
    <property type="entry name" value="q2cbj1_9rhob like domain"/>
    <property type="match status" value="1"/>
</dbReference>
<sequence length="881" mass="97003">MAPNQYPEIPFQEDAAKVRLPGPRSTLHIPKARCFCVDDILTVAECEGIINSATQLGLSGVDWEYTPQYRQCNRVVCTGRSLADTLWSRLSGHLERDDVEGVRPYGFGNEGIWRPQGVNSCIRVCQYEAGGHFAPHRDGSFVFDDENRSVYTIMVYLNDVKADAGGDTVFYEDVAADSADELHLSTYAASEDLSVARRRVLHRVQPRAGVALVFTHDAYHAGEPVTDAGAVKWILRTDIMCRRVSMLPLERLPLHYSELPAFQEADRLYRLSIQQQENGNPADSTASYLAAMEIQAQLPSITVNSSPGEVALQQALFPTAPSCGLPNALEVKIFKLLDVGSVLRSSTVSRAWNKITGDPSVWLALARERWPSVGMLKTAWALSNDWRLWYLNRHRSEEDFQVLFVDLGHRRLRYGMLAKSLCQESLLSFFALESWNDPSDRAGDWKLFTDEPQRVSVLFDPWHRVRGRWDVLKESGGLDPVGRGRGDFQSLPSIVANVRGHYWSSGSGIGQYFVGERALDNPQNPNPRFGSPTYNHRRAWEHGTQERPAGWMRYGVTRTADGEIECEGEWKLQLEVVEVLLKWVLKLGFALPYEEACHPLLLALPAGMAPAGAAILKQLGEELGFPAVCVRPAAELAMLGAGYEHGVCVDVGARGVGIAAVYDRRSLVKRSLRGDLWCENLALSGSWFSSSCAHVREGQESEADEGDGIFLMQKFLPRDGAQSDDDVDTLRGISVEECVSAVRKMVCELRAISPPHADAVAKHMVLVGGGAAALHANGFGSAVEAGCPGMAVHMSGEAVDSAEQSEVPAAQMVIRGAELFACRLDNRECFGNPQSTSDPALEPSLTKIFHEYCARGMKSKKANAEDVNDGQGVSERQLILT</sequence>
<dbReference type="Proteomes" id="UP001190700">
    <property type="component" value="Unassembled WGS sequence"/>
</dbReference>
<dbReference type="GO" id="GO:0005506">
    <property type="term" value="F:iron ion binding"/>
    <property type="evidence" value="ECO:0007669"/>
    <property type="project" value="InterPro"/>
</dbReference>
<organism evidence="11 12">
    <name type="scientific">Cymbomonas tetramitiformis</name>
    <dbReference type="NCBI Taxonomy" id="36881"/>
    <lineage>
        <taxon>Eukaryota</taxon>
        <taxon>Viridiplantae</taxon>
        <taxon>Chlorophyta</taxon>
        <taxon>Pyramimonadophyceae</taxon>
        <taxon>Pyramimonadales</taxon>
        <taxon>Pyramimonadaceae</taxon>
        <taxon>Cymbomonas</taxon>
    </lineage>
</organism>
<comment type="catalytic activity">
    <reaction evidence="7">
        <text>L-prolyl-[collagen] + 2-oxoglutarate + O2 = trans-4-hydroxy-L-prolyl-[collagen] + succinate + CO2</text>
        <dbReference type="Rhea" id="RHEA:18945"/>
        <dbReference type="Rhea" id="RHEA-COMP:11676"/>
        <dbReference type="Rhea" id="RHEA-COMP:11680"/>
        <dbReference type="ChEBI" id="CHEBI:15379"/>
        <dbReference type="ChEBI" id="CHEBI:16526"/>
        <dbReference type="ChEBI" id="CHEBI:16810"/>
        <dbReference type="ChEBI" id="CHEBI:30031"/>
        <dbReference type="ChEBI" id="CHEBI:50342"/>
        <dbReference type="ChEBI" id="CHEBI:61965"/>
        <dbReference type="EC" id="1.14.11.2"/>
    </reaction>
</comment>
<feature type="region of interest" description="Disordered" evidence="8">
    <location>
        <begin position="860"/>
        <end position="881"/>
    </location>
</feature>
<dbReference type="GO" id="GO:0005789">
    <property type="term" value="C:endoplasmic reticulum membrane"/>
    <property type="evidence" value="ECO:0007669"/>
    <property type="project" value="UniProtKB-SubCell"/>
</dbReference>
<evidence type="ECO:0000256" key="3">
    <source>
        <dbReference type="ARBA" id="ARBA00022723"/>
    </source>
</evidence>
<comment type="cofactor">
    <cofactor evidence="1">
        <name>L-ascorbate</name>
        <dbReference type="ChEBI" id="CHEBI:38290"/>
    </cofactor>
</comment>
<dbReference type="PANTHER" id="PTHR10869:SF236">
    <property type="entry name" value="PROLYL 4-HYDROXYLASE ALPHA SUBUNIT DOMAIN-CONTAINING PROTEIN"/>
    <property type="match status" value="1"/>
</dbReference>
<evidence type="ECO:0000256" key="1">
    <source>
        <dbReference type="ARBA" id="ARBA00001961"/>
    </source>
</evidence>
<dbReference type="GO" id="GO:0004656">
    <property type="term" value="F:procollagen-proline 4-dioxygenase activity"/>
    <property type="evidence" value="ECO:0007669"/>
    <property type="project" value="UniProtKB-EC"/>
</dbReference>
<evidence type="ECO:0000256" key="7">
    <source>
        <dbReference type="ARBA" id="ARBA00049169"/>
    </source>
</evidence>
<accession>A0AAE0GMM0</accession>
<gene>
    <name evidence="11" type="ORF">CYMTET_11473</name>
</gene>
<keyword evidence="6" id="KW-0408">Iron</keyword>
<keyword evidence="5" id="KW-0560">Oxidoreductase</keyword>
<keyword evidence="4" id="KW-0223">Dioxygenase</keyword>
<feature type="domain" description="F-box" evidence="9">
    <location>
        <begin position="319"/>
        <end position="365"/>
    </location>
</feature>
<evidence type="ECO:0000256" key="2">
    <source>
        <dbReference type="ARBA" id="ARBA00004648"/>
    </source>
</evidence>
<dbReference type="PANTHER" id="PTHR10869">
    <property type="entry name" value="PROLYL 4-HYDROXYLASE ALPHA SUBUNIT"/>
    <property type="match status" value="1"/>
</dbReference>
<name>A0AAE0GMM0_9CHLO</name>
<evidence type="ECO:0000313" key="11">
    <source>
        <dbReference type="EMBL" id="KAK3280703.1"/>
    </source>
</evidence>
<comment type="subcellular location">
    <subcellularLocation>
        <location evidence="2">Endoplasmic reticulum membrane</location>
        <topology evidence="2">Single-pass type II membrane protein</topology>
    </subcellularLocation>
</comment>
<feature type="domain" description="Fe2OG dioxygenase" evidence="10">
    <location>
        <begin position="117"/>
        <end position="241"/>
    </location>
</feature>
<evidence type="ECO:0008006" key="13">
    <source>
        <dbReference type="Google" id="ProtNLM"/>
    </source>
</evidence>
<keyword evidence="3" id="KW-0479">Metal-binding</keyword>
<dbReference type="SMART" id="SM00702">
    <property type="entry name" value="P4Hc"/>
    <property type="match status" value="1"/>
</dbReference>
<evidence type="ECO:0000256" key="8">
    <source>
        <dbReference type="SAM" id="MobiDB-lite"/>
    </source>
</evidence>
<protein>
    <recommendedName>
        <fullName evidence="13">Fe2OG dioxygenase domain-containing protein</fullName>
    </recommendedName>
</protein>
<evidence type="ECO:0000259" key="9">
    <source>
        <dbReference type="PROSITE" id="PS50181"/>
    </source>
</evidence>
<dbReference type="PROSITE" id="PS51471">
    <property type="entry name" value="FE2OG_OXY"/>
    <property type="match status" value="1"/>
</dbReference>
<evidence type="ECO:0000256" key="6">
    <source>
        <dbReference type="ARBA" id="ARBA00023004"/>
    </source>
</evidence>
<dbReference type="AlphaFoldDB" id="A0AAE0GMM0"/>
<dbReference type="Pfam" id="PF13640">
    <property type="entry name" value="2OG-FeII_Oxy_3"/>
    <property type="match status" value="1"/>
</dbReference>
<dbReference type="InterPro" id="IPR006620">
    <property type="entry name" value="Pro_4_hyd_alph"/>
</dbReference>
<evidence type="ECO:0000256" key="4">
    <source>
        <dbReference type="ARBA" id="ARBA00022964"/>
    </source>
</evidence>
<dbReference type="EMBL" id="LGRX02004296">
    <property type="protein sequence ID" value="KAK3280703.1"/>
    <property type="molecule type" value="Genomic_DNA"/>
</dbReference>
<keyword evidence="12" id="KW-1185">Reference proteome</keyword>
<dbReference type="PROSITE" id="PS50181">
    <property type="entry name" value="FBOX"/>
    <property type="match status" value="1"/>
</dbReference>
<dbReference type="Gene3D" id="1.20.1280.50">
    <property type="match status" value="1"/>
</dbReference>
<reference evidence="11 12" key="1">
    <citation type="journal article" date="2015" name="Genome Biol. Evol.">
        <title>Comparative Genomics of a Bacterivorous Green Alga Reveals Evolutionary Causalities and Consequences of Phago-Mixotrophic Mode of Nutrition.</title>
        <authorList>
            <person name="Burns J.A."/>
            <person name="Paasch A."/>
            <person name="Narechania A."/>
            <person name="Kim E."/>
        </authorList>
    </citation>
    <scope>NUCLEOTIDE SEQUENCE [LARGE SCALE GENOMIC DNA]</scope>
    <source>
        <strain evidence="11 12">PLY_AMNH</strain>
    </source>
</reference>
<dbReference type="InterPro" id="IPR036047">
    <property type="entry name" value="F-box-like_dom_sf"/>
</dbReference>
<proteinExistence type="predicted"/>
<evidence type="ECO:0000259" key="10">
    <source>
        <dbReference type="PROSITE" id="PS51471"/>
    </source>
</evidence>